<dbReference type="KEGG" id="tah:SU86_003555"/>
<accession>A0A3G1B1I5</accession>
<dbReference type="RefSeq" id="WP_048188416.1">
    <property type="nucleotide sequence ID" value="NZ_CP011097.1"/>
</dbReference>
<sequence>MQISQKWALGSSMILMGVVFLAANVLQQEDYPIIPDSIYPTDIFFVAVSPIVIVFSAILVARHGMTGNHSKAWILFLAGSISWYMADLTYYYNSEYITQNNNSYLVDYLYYLSYFLYFGFMLFYVKPRKNKITKRIIILGVIISASFIAPSTYFILQKPTTDNAETGINMVYPFLDAMVFVPAFVATVLFFRGEVNFLWITITLGVICMAVADTIFLVERCLEMFSPSSFANLFFAWKWILFAFGAYSHIKIFGATKNGLIKQ</sequence>
<keyword evidence="3" id="KW-1185">Reference proteome</keyword>
<protein>
    <submittedName>
        <fullName evidence="2">Uncharacterized protein</fullName>
    </submittedName>
</protein>
<evidence type="ECO:0000313" key="2">
    <source>
        <dbReference type="EMBL" id="AJZ75601.1"/>
    </source>
</evidence>
<keyword evidence="1" id="KW-0472">Membrane</keyword>
<organism evidence="2 3">
    <name type="scientific">Candidatus Nitrosotenuis cloacae</name>
    <dbReference type="NCBI Taxonomy" id="1603555"/>
    <lineage>
        <taxon>Archaea</taxon>
        <taxon>Nitrososphaerota</taxon>
        <taxon>Candidatus Nitrosotenuis</taxon>
    </lineage>
</organism>
<feature type="transmembrane region" description="Helical" evidence="1">
    <location>
        <begin position="38"/>
        <end position="60"/>
    </location>
</feature>
<dbReference type="AlphaFoldDB" id="A0A3G1B1I5"/>
<name>A0A3G1B1I5_9ARCH</name>
<feature type="transmembrane region" description="Helical" evidence="1">
    <location>
        <begin position="171"/>
        <end position="191"/>
    </location>
</feature>
<evidence type="ECO:0000256" key="1">
    <source>
        <dbReference type="SAM" id="Phobius"/>
    </source>
</evidence>
<feature type="transmembrane region" description="Helical" evidence="1">
    <location>
        <begin position="108"/>
        <end position="125"/>
    </location>
</feature>
<dbReference type="Proteomes" id="UP000266745">
    <property type="component" value="Chromosome"/>
</dbReference>
<reference evidence="2 3" key="1">
    <citation type="journal article" date="2016" name="Sci. Rep.">
        <title>A novel ammonia-oxidizing archaeon from wastewater treatment plant: Its enrichment, physiological and genomic characteristics.</title>
        <authorList>
            <person name="Li Y."/>
            <person name="Ding K."/>
            <person name="Wen X."/>
            <person name="Zhang B."/>
            <person name="Shen B."/>
            <person name="Yang Y."/>
        </authorList>
    </citation>
    <scope>NUCLEOTIDE SEQUENCE [LARGE SCALE GENOMIC DNA]</scope>
    <source>
        <strain evidence="2 3">SAT1</strain>
    </source>
</reference>
<keyword evidence="1" id="KW-0812">Transmembrane</keyword>
<feature type="transmembrane region" description="Helical" evidence="1">
    <location>
        <begin position="137"/>
        <end position="156"/>
    </location>
</feature>
<dbReference type="OrthoDB" id="11673at2157"/>
<feature type="transmembrane region" description="Helical" evidence="1">
    <location>
        <begin position="72"/>
        <end position="92"/>
    </location>
</feature>
<evidence type="ECO:0000313" key="3">
    <source>
        <dbReference type="Proteomes" id="UP000266745"/>
    </source>
</evidence>
<keyword evidence="1" id="KW-1133">Transmembrane helix</keyword>
<dbReference type="EMBL" id="CP011097">
    <property type="protein sequence ID" value="AJZ75601.1"/>
    <property type="molecule type" value="Genomic_DNA"/>
</dbReference>
<feature type="transmembrane region" description="Helical" evidence="1">
    <location>
        <begin position="7"/>
        <end position="26"/>
    </location>
</feature>
<dbReference type="GeneID" id="24875467"/>
<dbReference type="STRING" id="1603555.SU86_003555"/>
<feature type="transmembrane region" description="Helical" evidence="1">
    <location>
        <begin position="230"/>
        <end position="250"/>
    </location>
</feature>
<gene>
    <name evidence="2" type="ORF">SU86_003555</name>
</gene>
<proteinExistence type="predicted"/>
<feature type="transmembrane region" description="Helical" evidence="1">
    <location>
        <begin position="198"/>
        <end position="218"/>
    </location>
</feature>